<gene>
    <name evidence="2" type="ORF">ACFOMG_05705</name>
</gene>
<protein>
    <submittedName>
        <fullName evidence="2">Uncharacterized protein</fullName>
    </submittedName>
</protein>
<comment type="caution">
    <text evidence="2">The sequence shown here is derived from an EMBL/GenBank/DDBJ whole genome shotgun (WGS) entry which is preliminary data.</text>
</comment>
<accession>A0ABV7VSU8</accession>
<keyword evidence="3" id="KW-1185">Reference proteome</keyword>
<dbReference type="Proteomes" id="UP001595722">
    <property type="component" value="Unassembled WGS sequence"/>
</dbReference>
<sequence>MNYSIMDSRNPLNVNVMDQSLIDSGMTLPNSTNQLPVQQPSGQNSNWFQSWGGPALQGAGALWSGYNGWQQTKVAREGLKESKRQFNMNWEAQKALTNRELFEQQRRKIAAQGGQMAGDLSPEEYQMKWGIK</sequence>
<evidence type="ECO:0000313" key="3">
    <source>
        <dbReference type="Proteomes" id="UP001595722"/>
    </source>
</evidence>
<feature type="compositionally biased region" description="Polar residues" evidence="1">
    <location>
        <begin position="30"/>
        <end position="49"/>
    </location>
</feature>
<proteinExistence type="predicted"/>
<feature type="region of interest" description="Disordered" evidence="1">
    <location>
        <begin position="30"/>
        <end position="50"/>
    </location>
</feature>
<organism evidence="2 3">
    <name type="scientific">Bacterioplanoides pacificum</name>
    <dbReference type="NCBI Taxonomy" id="1171596"/>
    <lineage>
        <taxon>Bacteria</taxon>
        <taxon>Pseudomonadati</taxon>
        <taxon>Pseudomonadota</taxon>
        <taxon>Gammaproteobacteria</taxon>
        <taxon>Oceanospirillales</taxon>
        <taxon>Oceanospirillaceae</taxon>
        <taxon>Bacterioplanoides</taxon>
    </lineage>
</organism>
<evidence type="ECO:0000256" key="1">
    <source>
        <dbReference type="SAM" id="MobiDB-lite"/>
    </source>
</evidence>
<evidence type="ECO:0000313" key="2">
    <source>
        <dbReference type="EMBL" id="MFC3679606.1"/>
    </source>
</evidence>
<name>A0ABV7VSU8_9GAMM</name>
<dbReference type="RefSeq" id="WP_376865338.1">
    <property type="nucleotide sequence ID" value="NZ_JBHRYB010000005.1"/>
</dbReference>
<dbReference type="EMBL" id="JBHRYB010000005">
    <property type="protein sequence ID" value="MFC3679606.1"/>
    <property type="molecule type" value="Genomic_DNA"/>
</dbReference>
<reference evidence="3" key="1">
    <citation type="journal article" date="2019" name="Int. J. Syst. Evol. Microbiol.">
        <title>The Global Catalogue of Microorganisms (GCM) 10K type strain sequencing project: providing services to taxonomists for standard genome sequencing and annotation.</title>
        <authorList>
            <consortium name="The Broad Institute Genomics Platform"/>
            <consortium name="The Broad Institute Genome Sequencing Center for Infectious Disease"/>
            <person name="Wu L."/>
            <person name="Ma J."/>
        </authorList>
    </citation>
    <scope>NUCLEOTIDE SEQUENCE [LARGE SCALE GENOMIC DNA]</scope>
    <source>
        <strain evidence="3">KCTC 42424</strain>
    </source>
</reference>